<dbReference type="Gene3D" id="1.10.10.10">
    <property type="entry name" value="Winged helix-like DNA-binding domain superfamily/Winged helix DNA-binding domain"/>
    <property type="match status" value="1"/>
</dbReference>
<evidence type="ECO:0000313" key="7">
    <source>
        <dbReference type="EMBL" id="SPC11087.1"/>
    </source>
</evidence>
<dbReference type="PANTHER" id="PTHR46577">
    <property type="entry name" value="HTH-TYPE TRANSCRIPTIONAL REGULATORY PROTEIN GABR"/>
    <property type="match status" value="1"/>
</dbReference>
<proteinExistence type="inferred from homology"/>
<evidence type="ECO:0000256" key="2">
    <source>
        <dbReference type="ARBA" id="ARBA00022898"/>
    </source>
</evidence>
<dbReference type="InterPro" id="IPR015424">
    <property type="entry name" value="PyrdxlP-dep_Trfase"/>
</dbReference>
<sequence>MALANTVRHPALHCGKFRNPEWRRTRRPVQPAKLYRFAPDEVPGATLPMLTLNLTRSRRGGETLTEQIVAGIAALVEQRALRAGTTLPSVRRFAQHHQVSTFTVAEAYGRLTALGYLAARPGSGYTVAHRHAPTGSTRAPQWEAPGLNAAWLLSDVFADHSVPIKAGAGWLPGDWLNEEGLHQAMRASARVPAAQLSGYGHPYGFAPLREHIATGLGQYGIPLQAQQVVLTQGATQALDLVVRTLLRAGDTVLVESPCYCNLLQILRLAGLRVIGVPRSAAGLDTDALDDAIRAHTPRALFVNTVLQNPTGASLSSMNAFRALQLAEQHRLLVVEDDIYRELAPAGSPMLAAMDGLSQVVYVNGFSKTITPSLRVGYLAASPDLAKAFARTKMAVGLTSSEVTERLVYSVLTSGHYGRHVAALAERLRAQQDLVTEKMEAHGLAVLLRPEGGMFAWARLRDDIQQRLQASRRGEPLGGNRLATLALEHGIWLAPGSYFEPDETDSPWIRFNVATGDAPQLWQFFDSLAQAPRAAA</sequence>
<keyword evidence="2" id="KW-0663">Pyridoxal phosphate</keyword>
<dbReference type="SMART" id="SM00345">
    <property type="entry name" value="HTH_GNTR"/>
    <property type="match status" value="1"/>
</dbReference>
<dbReference type="InterPro" id="IPR000524">
    <property type="entry name" value="Tscrpt_reg_HTH_GntR"/>
</dbReference>
<keyword evidence="5" id="KW-0804">Transcription</keyword>
<dbReference type="Gene3D" id="3.40.640.10">
    <property type="entry name" value="Type I PLP-dependent aspartate aminotransferase-like (Major domain)"/>
    <property type="match status" value="1"/>
</dbReference>
<dbReference type="Pfam" id="PF00155">
    <property type="entry name" value="Aminotran_1_2"/>
    <property type="match status" value="1"/>
</dbReference>
<dbReference type="SUPFAM" id="SSF46785">
    <property type="entry name" value="Winged helix' DNA-binding domain"/>
    <property type="match status" value="1"/>
</dbReference>
<organism evidence="7">
    <name type="scientific">Cupriavidus oxalaticus</name>
    <dbReference type="NCBI Taxonomy" id="96344"/>
    <lineage>
        <taxon>Bacteria</taxon>
        <taxon>Pseudomonadati</taxon>
        <taxon>Pseudomonadota</taxon>
        <taxon>Betaproteobacteria</taxon>
        <taxon>Burkholderiales</taxon>
        <taxon>Burkholderiaceae</taxon>
        <taxon>Cupriavidus</taxon>
    </lineage>
</organism>
<accession>A0A375FX96</accession>
<dbReference type="InterPro" id="IPR036390">
    <property type="entry name" value="WH_DNA-bd_sf"/>
</dbReference>
<dbReference type="AlphaFoldDB" id="A0A375FX96"/>
<comment type="similarity">
    <text evidence="1">In the C-terminal section; belongs to the class-I pyridoxal-phosphate-dependent aminotransferase family.</text>
</comment>
<dbReference type="CDD" id="cd00609">
    <property type="entry name" value="AAT_like"/>
    <property type="match status" value="1"/>
</dbReference>
<dbReference type="GO" id="GO:0003677">
    <property type="term" value="F:DNA binding"/>
    <property type="evidence" value="ECO:0007669"/>
    <property type="project" value="UniProtKB-KW"/>
</dbReference>
<keyword evidence="3" id="KW-0805">Transcription regulation</keyword>
<dbReference type="Pfam" id="PF00392">
    <property type="entry name" value="GntR"/>
    <property type="match status" value="1"/>
</dbReference>
<gene>
    <name evidence="7" type="ORF">CO2235_10472</name>
</gene>
<name>A0A375FX96_9BURK</name>
<protein>
    <submittedName>
        <fullName evidence="7">GntR family transcriptional regulator</fullName>
    </submittedName>
</protein>
<reference evidence="7" key="1">
    <citation type="submission" date="2018-01" db="EMBL/GenBank/DDBJ databases">
        <authorList>
            <person name="Clerissi C."/>
        </authorList>
    </citation>
    <scope>NUCLEOTIDE SEQUENCE</scope>
    <source>
        <strain evidence="7">Cupriavidus oxalaticus LMG 2235</strain>
    </source>
</reference>
<dbReference type="InterPro" id="IPR015421">
    <property type="entry name" value="PyrdxlP-dep_Trfase_major"/>
</dbReference>
<dbReference type="EMBL" id="OGUS01000109">
    <property type="protein sequence ID" value="SPC11087.1"/>
    <property type="molecule type" value="Genomic_DNA"/>
</dbReference>
<feature type="domain" description="HTH gntR-type" evidence="6">
    <location>
        <begin position="62"/>
        <end position="130"/>
    </location>
</feature>
<dbReference type="InterPro" id="IPR051446">
    <property type="entry name" value="HTH_trans_reg/aminotransferase"/>
</dbReference>
<dbReference type="PROSITE" id="PS50949">
    <property type="entry name" value="HTH_GNTR"/>
    <property type="match status" value="1"/>
</dbReference>
<evidence type="ECO:0000256" key="1">
    <source>
        <dbReference type="ARBA" id="ARBA00005384"/>
    </source>
</evidence>
<dbReference type="PANTHER" id="PTHR46577:SF2">
    <property type="entry name" value="TRANSCRIPTIONAL REGULATORY PROTEIN"/>
    <property type="match status" value="1"/>
</dbReference>
<dbReference type="InterPro" id="IPR004839">
    <property type="entry name" value="Aminotransferase_I/II_large"/>
</dbReference>
<dbReference type="InterPro" id="IPR036388">
    <property type="entry name" value="WH-like_DNA-bd_sf"/>
</dbReference>
<dbReference type="GO" id="GO:0030170">
    <property type="term" value="F:pyridoxal phosphate binding"/>
    <property type="evidence" value="ECO:0007669"/>
    <property type="project" value="InterPro"/>
</dbReference>
<keyword evidence="4" id="KW-0238">DNA-binding</keyword>
<evidence type="ECO:0000256" key="5">
    <source>
        <dbReference type="ARBA" id="ARBA00023163"/>
    </source>
</evidence>
<evidence type="ECO:0000256" key="4">
    <source>
        <dbReference type="ARBA" id="ARBA00023125"/>
    </source>
</evidence>
<evidence type="ECO:0000256" key="3">
    <source>
        <dbReference type="ARBA" id="ARBA00023015"/>
    </source>
</evidence>
<dbReference type="CDD" id="cd07377">
    <property type="entry name" value="WHTH_GntR"/>
    <property type="match status" value="1"/>
</dbReference>
<dbReference type="SUPFAM" id="SSF53383">
    <property type="entry name" value="PLP-dependent transferases"/>
    <property type="match status" value="1"/>
</dbReference>
<comment type="caution">
    <text evidence="7">The sequence shown here is derived from an EMBL/GenBank/DDBJ whole genome shotgun (WGS) entry which is preliminary data.</text>
</comment>
<dbReference type="Proteomes" id="UP000256862">
    <property type="component" value="Chromosome CO2235"/>
</dbReference>
<dbReference type="GO" id="GO:0003700">
    <property type="term" value="F:DNA-binding transcription factor activity"/>
    <property type="evidence" value="ECO:0007669"/>
    <property type="project" value="InterPro"/>
</dbReference>
<evidence type="ECO:0000259" key="6">
    <source>
        <dbReference type="PROSITE" id="PS50949"/>
    </source>
</evidence>